<sequence length="343" mass="40147">MENEQGISQVQEYNFEEQAFIEKRANNYLPNNLVVSHAKYGRIEQKIFEFFINQIDFEKSRDISSTTGLIIKIPLKYISKHIKYADLKTHSATLGAKPITIEEISVETKKEKFTHIFPFIKIEYNPDKGFLEFYTNPQISPYLFFLEKQYAKYKFENVLSFKSIYTTPMYRLLRMHIGQNRNMFVYSIEEIRKILGVDADKYTNLKDFKKYVIEPAKKELADSPYECINFEYESTGKKIRNVTHLTFTILDAVTISHREKEELTDALKKIADPDYLSRAASVILARDYNMTNHLMSKILLDGELLTKFVTLDIELNNGVHPKVKNRTAWILTCLNLVKKKSKI</sequence>
<accession>A0A316E3Y0</accession>
<dbReference type="Pfam" id="PF21205">
    <property type="entry name" value="Rep3_C"/>
    <property type="match status" value="1"/>
</dbReference>
<dbReference type="GO" id="GO:0006270">
    <property type="term" value="P:DNA replication initiation"/>
    <property type="evidence" value="ECO:0007669"/>
    <property type="project" value="InterPro"/>
</dbReference>
<gene>
    <name evidence="3" type="ORF">LV89_04316</name>
</gene>
<reference evidence="3 4" key="1">
    <citation type="submission" date="2018-05" db="EMBL/GenBank/DDBJ databases">
        <title>Genomic Encyclopedia of Archaeal and Bacterial Type Strains, Phase II (KMG-II): from individual species to whole genera.</title>
        <authorList>
            <person name="Goeker M."/>
        </authorList>
    </citation>
    <scope>NUCLEOTIDE SEQUENCE [LARGE SCALE GENOMIC DNA]</scope>
    <source>
        <strain evidence="3 4">DSM 22214</strain>
    </source>
</reference>
<dbReference type="OrthoDB" id="867244at2"/>
<dbReference type="Gene3D" id="1.10.10.10">
    <property type="entry name" value="Winged helix-like DNA-binding domain superfamily/Winged helix DNA-binding domain"/>
    <property type="match status" value="2"/>
</dbReference>
<dbReference type="GO" id="GO:0003887">
    <property type="term" value="F:DNA-directed DNA polymerase activity"/>
    <property type="evidence" value="ECO:0007669"/>
    <property type="project" value="InterPro"/>
</dbReference>
<protein>
    <submittedName>
        <fullName evidence="3">Replication initiator protein</fullName>
    </submittedName>
</protein>
<evidence type="ECO:0000313" key="4">
    <source>
        <dbReference type="Proteomes" id="UP000245489"/>
    </source>
</evidence>
<evidence type="ECO:0000313" key="3">
    <source>
        <dbReference type="EMBL" id="PWK17600.1"/>
    </source>
</evidence>
<dbReference type="EMBL" id="QGGO01000034">
    <property type="protein sequence ID" value="PWK17600.1"/>
    <property type="molecule type" value="Genomic_DNA"/>
</dbReference>
<dbReference type="RefSeq" id="WP_109744974.1">
    <property type="nucleotide sequence ID" value="NZ_QGGO01000034.1"/>
</dbReference>
<dbReference type="AlphaFoldDB" id="A0A316E3Y0"/>
<name>A0A316E3Y0_9BACT</name>
<evidence type="ECO:0000256" key="1">
    <source>
        <dbReference type="ARBA" id="ARBA00038283"/>
    </source>
</evidence>
<proteinExistence type="inferred from homology"/>
<organism evidence="3 4">
    <name type="scientific">Arcicella aurantiaca</name>
    <dbReference type="NCBI Taxonomy" id="591202"/>
    <lineage>
        <taxon>Bacteria</taxon>
        <taxon>Pseudomonadati</taxon>
        <taxon>Bacteroidota</taxon>
        <taxon>Cytophagia</taxon>
        <taxon>Cytophagales</taxon>
        <taxon>Flectobacillaceae</taxon>
        <taxon>Arcicella</taxon>
    </lineage>
</organism>
<dbReference type="SUPFAM" id="SSF46785">
    <property type="entry name" value="Winged helix' DNA-binding domain"/>
    <property type="match status" value="2"/>
</dbReference>
<evidence type="ECO:0000259" key="2">
    <source>
        <dbReference type="Pfam" id="PF01051"/>
    </source>
</evidence>
<keyword evidence="4" id="KW-1185">Reference proteome</keyword>
<dbReference type="Proteomes" id="UP000245489">
    <property type="component" value="Unassembled WGS sequence"/>
</dbReference>
<dbReference type="InterPro" id="IPR036388">
    <property type="entry name" value="WH-like_DNA-bd_sf"/>
</dbReference>
<dbReference type="Pfam" id="PF01051">
    <property type="entry name" value="Rep3_N"/>
    <property type="match status" value="1"/>
</dbReference>
<dbReference type="InterPro" id="IPR000525">
    <property type="entry name" value="Initiator_Rep_WH1"/>
</dbReference>
<comment type="similarity">
    <text evidence="1">Belongs to the initiator RepB protein family.</text>
</comment>
<comment type="caution">
    <text evidence="3">The sequence shown here is derived from an EMBL/GenBank/DDBJ whole genome shotgun (WGS) entry which is preliminary data.</text>
</comment>
<feature type="domain" description="Initiator Rep protein WH1" evidence="2">
    <location>
        <begin position="31"/>
        <end position="173"/>
    </location>
</feature>
<dbReference type="InterPro" id="IPR036390">
    <property type="entry name" value="WH_DNA-bd_sf"/>
</dbReference>